<comment type="caution">
    <text evidence="5">The sequence shown here is derived from an EMBL/GenBank/DDBJ whole genome shotgun (WGS) entry which is preliminary data.</text>
</comment>
<dbReference type="PRINTS" id="PR00598">
    <property type="entry name" value="HTHMARR"/>
</dbReference>
<organism evidence="5 6">
    <name type="scientific">Streptosporangium fragile</name>
    <dbReference type="NCBI Taxonomy" id="46186"/>
    <lineage>
        <taxon>Bacteria</taxon>
        <taxon>Bacillati</taxon>
        <taxon>Actinomycetota</taxon>
        <taxon>Actinomycetes</taxon>
        <taxon>Streptosporangiales</taxon>
        <taxon>Streptosporangiaceae</taxon>
        <taxon>Streptosporangium</taxon>
    </lineage>
</organism>
<proteinExistence type="predicted"/>
<dbReference type="Pfam" id="PF12802">
    <property type="entry name" value="MarR_2"/>
    <property type="match status" value="1"/>
</dbReference>
<dbReference type="RefSeq" id="WP_344968063.1">
    <property type="nucleotide sequence ID" value="NZ_BAAAVI010000004.1"/>
</dbReference>
<dbReference type="PROSITE" id="PS01117">
    <property type="entry name" value="HTH_MARR_1"/>
    <property type="match status" value="1"/>
</dbReference>
<dbReference type="SMART" id="SM00347">
    <property type="entry name" value="HTH_MARR"/>
    <property type="match status" value="1"/>
</dbReference>
<dbReference type="InterPro" id="IPR023187">
    <property type="entry name" value="Tscrpt_reg_MarR-type_CS"/>
</dbReference>
<keyword evidence="3" id="KW-0804">Transcription</keyword>
<dbReference type="InterPro" id="IPR036388">
    <property type="entry name" value="WH-like_DNA-bd_sf"/>
</dbReference>
<evidence type="ECO:0000259" key="4">
    <source>
        <dbReference type="PROSITE" id="PS50995"/>
    </source>
</evidence>
<dbReference type="Proteomes" id="UP001500831">
    <property type="component" value="Unassembled WGS sequence"/>
</dbReference>
<gene>
    <name evidence="5" type="ORF">GCM10010517_08820</name>
</gene>
<dbReference type="PANTHER" id="PTHR33164:SF57">
    <property type="entry name" value="MARR-FAMILY TRANSCRIPTIONAL REGULATOR"/>
    <property type="match status" value="1"/>
</dbReference>
<dbReference type="InterPro" id="IPR000835">
    <property type="entry name" value="HTH_MarR-typ"/>
</dbReference>
<accession>A0ABP6I9K4</accession>
<protein>
    <recommendedName>
        <fullName evidence="4">HTH marR-type domain-containing protein</fullName>
    </recommendedName>
</protein>
<evidence type="ECO:0000313" key="6">
    <source>
        <dbReference type="Proteomes" id="UP001500831"/>
    </source>
</evidence>
<dbReference type="InterPro" id="IPR036390">
    <property type="entry name" value="WH_DNA-bd_sf"/>
</dbReference>
<dbReference type="InterPro" id="IPR039422">
    <property type="entry name" value="MarR/SlyA-like"/>
</dbReference>
<keyword evidence="2" id="KW-0238">DNA-binding</keyword>
<name>A0ABP6I9K4_9ACTN</name>
<dbReference type="PANTHER" id="PTHR33164">
    <property type="entry name" value="TRANSCRIPTIONAL REGULATOR, MARR FAMILY"/>
    <property type="match status" value="1"/>
</dbReference>
<keyword evidence="1" id="KW-0805">Transcription regulation</keyword>
<dbReference type="Gene3D" id="1.10.10.10">
    <property type="entry name" value="Winged helix-like DNA-binding domain superfamily/Winged helix DNA-binding domain"/>
    <property type="match status" value="1"/>
</dbReference>
<evidence type="ECO:0000256" key="1">
    <source>
        <dbReference type="ARBA" id="ARBA00023015"/>
    </source>
</evidence>
<feature type="domain" description="HTH marR-type" evidence="4">
    <location>
        <begin position="12"/>
        <end position="144"/>
    </location>
</feature>
<reference evidence="6" key="1">
    <citation type="journal article" date="2019" name="Int. J. Syst. Evol. Microbiol.">
        <title>The Global Catalogue of Microorganisms (GCM) 10K type strain sequencing project: providing services to taxonomists for standard genome sequencing and annotation.</title>
        <authorList>
            <consortium name="The Broad Institute Genomics Platform"/>
            <consortium name="The Broad Institute Genome Sequencing Center for Infectious Disease"/>
            <person name="Wu L."/>
            <person name="Ma J."/>
        </authorList>
    </citation>
    <scope>NUCLEOTIDE SEQUENCE [LARGE SCALE GENOMIC DNA]</scope>
    <source>
        <strain evidence="6">JCM 6242</strain>
    </source>
</reference>
<sequence>MYNTTHDGAYPDDELRRLLQLLVRAGGLLEPRDYGGLRISLSEVFALGELADAGTLSQQELADRLGLEKSTVSRLAAGMERRGWLSRERDPANRRFYRLRLTADGLAAAGRIGAELRAAHDGLFDGLTDEERAGLLLGLTGLVRVLRNGSRGGDPAGGRD</sequence>
<evidence type="ECO:0000313" key="5">
    <source>
        <dbReference type="EMBL" id="GAA2851245.1"/>
    </source>
</evidence>
<dbReference type="SUPFAM" id="SSF46785">
    <property type="entry name" value="Winged helix' DNA-binding domain"/>
    <property type="match status" value="1"/>
</dbReference>
<evidence type="ECO:0000256" key="3">
    <source>
        <dbReference type="ARBA" id="ARBA00023163"/>
    </source>
</evidence>
<evidence type="ECO:0000256" key="2">
    <source>
        <dbReference type="ARBA" id="ARBA00023125"/>
    </source>
</evidence>
<keyword evidence="6" id="KW-1185">Reference proteome</keyword>
<dbReference type="PROSITE" id="PS50995">
    <property type="entry name" value="HTH_MARR_2"/>
    <property type="match status" value="1"/>
</dbReference>
<dbReference type="EMBL" id="BAAAVI010000004">
    <property type="protein sequence ID" value="GAA2851245.1"/>
    <property type="molecule type" value="Genomic_DNA"/>
</dbReference>